<reference evidence="1 2" key="1">
    <citation type="journal article" date="2010" name="ChemBioChem">
        <title>Cloning and characterization of the biosynthetic gene cluster of 16-membered macrolide antibiotic FD-891: involvement of a dual functional cytochrome P450 monooxygenase catalyzing epoxidation and hydroxylation.</title>
        <authorList>
            <person name="Kudo F."/>
            <person name="Motegi A."/>
            <person name="Mizoue K."/>
            <person name="Eguchi T."/>
        </authorList>
    </citation>
    <scope>NUCLEOTIDE SEQUENCE [LARGE SCALE GENOMIC DNA]</scope>
    <source>
        <strain evidence="1 2">A-8890</strain>
    </source>
</reference>
<proteinExistence type="predicted"/>
<organism evidence="1 2">
    <name type="scientific">Streptomyces graminofaciens</name>
    <dbReference type="NCBI Taxonomy" id="68212"/>
    <lineage>
        <taxon>Bacteria</taxon>
        <taxon>Bacillati</taxon>
        <taxon>Actinomycetota</taxon>
        <taxon>Actinomycetes</taxon>
        <taxon>Kitasatosporales</taxon>
        <taxon>Streptomycetaceae</taxon>
        <taxon>Streptomyces</taxon>
    </lineage>
</organism>
<gene>
    <name evidence="1" type="ORF">SGFS_057940</name>
</gene>
<evidence type="ECO:0000313" key="2">
    <source>
        <dbReference type="Proteomes" id="UP001321542"/>
    </source>
</evidence>
<protein>
    <recommendedName>
        <fullName evidence="3">DUF4259 domain-containing protein</fullName>
    </recommendedName>
</protein>
<dbReference type="EMBL" id="AP018448">
    <property type="protein sequence ID" value="BBC34500.1"/>
    <property type="molecule type" value="Genomic_DNA"/>
</dbReference>
<keyword evidence="2" id="KW-1185">Reference proteome</keyword>
<dbReference type="Proteomes" id="UP001321542">
    <property type="component" value="Chromosome"/>
</dbReference>
<evidence type="ECO:0000313" key="1">
    <source>
        <dbReference type="EMBL" id="BBC34500.1"/>
    </source>
</evidence>
<accession>A0ABM7FED4</accession>
<evidence type="ECO:0008006" key="3">
    <source>
        <dbReference type="Google" id="ProtNLM"/>
    </source>
</evidence>
<reference evidence="1 2" key="2">
    <citation type="journal article" date="2023" name="ChemBioChem">
        <title>Acyltransferase Domain Exchange between Two Independent Type I Polyketide Synthases in the Same Producer Strain of Macrolide Antibiotics.</title>
        <authorList>
            <person name="Kudo F."/>
            <person name="Kishikawa K."/>
            <person name="Tsuboi K."/>
            <person name="Kido T."/>
            <person name="Usui T."/>
            <person name="Hashimoto J."/>
            <person name="Shin-Ya K."/>
            <person name="Miyanaga A."/>
            <person name="Eguchi T."/>
        </authorList>
    </citation>
    <scope>NUCLEOTIDE SEQUENCE [LARGE SCALE GENOMIC DNA]</scope>
    <source>
        <strain evidence="1 2">A-8890</strain>
    </source>
</reference>
<name>A0ABM7FED4_9ACTN</name>
<sequence>MSLIDMSEREYWAFVSEGPEVFVGQATLARVESFLIGYHAHARRHGGPGLDGWRDWLVARRGRECNHAWMGLVRHIALPDESWDHWQLSPEQEERVITTLFALLDDFLSEREEETHTL</sequence>